<evidence type="ECO:0000256" key="1">
    <source>
        <dbReference type="SAM" id="SignalP"/>
    </source>
</evidence>
<comment type="caution">
    <text evidence="2">The sequence shown here is derived from an EMBL/GenBank/DDBJ whole genome shotgun (WGS) entry which is preliminary data.</text>
</comment>
<feature type="signal peptide" evidence="1">
    <location>
        <begin position="1"/>
        <end position="23"/>
    </location>
</feature>
<proteinExistence type="predicted"/>
<evidence type="ECO:0008006" key="4">
    <source>
        <dbReference type="Google" id="ProtNLM"/>
    </source>
</evidence>
<reference evidence="2 3" key="1">
    <citation type="submission" date="2024-01" db="EMBL/GenBank/DDBJ databases">
        <title>Pedobacter sp. nov., isolated from fresh soil.</title>
        <authorList>
            <person name="Le N.T.T."/>
        </authorList>
    </citation>
    <scope>NUCLEOTIDE SEQUENCE [LARGE SCALE GENOMIC DNA]</scope>
    <source>
        <strain evidence="2 3">KR3-3</strain>
    </source>
</reference>
<organism evidence="2 3">
    <name type="scientific">Pedobacter albus</name>
    <dbReference type="NCBI Taxonomy" id="3113905"/>
    <lineage>
        <taxon>Bacteria</taxon>
        <taxon>Pseudomonadati</taxon>
        <taxon>Bacteroidota</taxon>
        <taxon>Sphingobacteriia</taxon>
        <taxon>Sphingobacteriales</taxon>
        <taxon>Sphingobacteriaceae</taxon>
        <taxon>Pedobacter</taxon>
    </lineage>
</organism>
<keyword evidence="1" id="KW-0732">Signal</keyword>
<dbReference type="EMBL" id="JAZDQT010000001">
    <property type="protein sequence ID" value="MEE1944640.1"/>
    <property type="molecule type" value="Genomic_DNA"/>
</dbReference>
<accession>A0ABU7I596</accession>
<sequence>MKTKLFLLFTCCCSFFIVSHAFAQKDFIETLKGDTIRGKLRNGFVMGTGPADELKFKKLEDSKFVTIKTDTLKSYFRSADSALFVLMKMPYAEEARLVKKLENGRIELFEDYSASSGAVSATGIYSARGTISTWYARLDGGQLLEIKTNDTAISGSKREQREKNLYGLLADDQQLLDKFKKRSFSFDNIRDCIKKYNSLHRAKK</sequence>
<feature type="chain" id="PRO_5045137151" description="DUF4412 domain-containing protein" evidence="1">
    <location>
        <begin position="24"/>
        <end position="204"/>
    </location>
</feature>
<dbReference type="RefSeq" id="WP_330107005.1">
    <property type="nucleotide sequence ID" value="NZ_JAZDQT010000001.1"/>
</dbReference>
<protein>
    <recommendedName>
        <fullName evidence="4">DUF4412 domain-containing protein</fullName>
    </recommendedName>
</protein>
<gene>
    <name evidence="2" type="ORF">VRU48_05945</name>
</gene>
<name>A0ABU7I596_9SPHI</name>
<dbReference type="Proteomes" id="UP001336835">
    <property type="component" value="Unassembled WGS sequence"/>
</dbReference>
<evidence type="ECO:0000313" key="2">
    <source>
        <dbReference type="EMBL" id="MEE1944640.1"/>
    </source>
</evidence>
<keyword evidence="3" id="KW-1185">Reference proteome</keyword>
<evidence type="ECO:0000313" key="3">
    <source>
        <dbReference type="Proteomes" id="UP001336835"/>
    </source>
</evidence>